<dbReference type="Gene3D" id="3.40.50.300">
    <property type="entry name" value="P-loop containing nucleotide triphosphate hydrolases"/>
    <property type="match status" value="1"/>
</dbReference>
<accession>A0A1R1F2K3</accession>
<dbReference type="Pfam" id="PF13671">
    <property type="entry name" value="AAA_33"/>
    <property type="match status" value="1"/>
</dbReference>
<dbReference type="AlphaFoldDB" id="A0A1R1F2K3"/>
<dbReference type="RefSeq" id="WP_076167818.1">
    <property type="nucleotide sequence ID" value="NZ_MRTP01000001.1"/>
</dbReference>
<reference evidence="1 2" key="1">
    <citation type="submission" date="2016-11" db="EMBL/GenBank/DDBJ databases">
        <title>Paenibacillus species isolates.</title>
        <authorList>
            <person name="Beno S.M."/>
        </authorList>
    </citation>
    <scope>NUCLEOTIDE SEQUENCE [LARGE SCALE GENOMIC DNA]</scope>
    <source>
        <strain evidence="1 2">FSL R5-0378</strain>
    </source>
</reference>
<proteinExistence type="predicted"/>
<sequence length="198" mass="22990">MILWINGAFGAGKTQTAFELHRRIPHSFVYDPENAGYFIRKNIPPSIKKPDFQEYPLWREFNYAMLKHIACEYDGVIIAPMTVVDPVYFEEIVGRLRTDGMTVKHFALCAPREVILQRLKSRGERSNSWGAQQAERCIEGLSQDIFREHIDTVELSVSQVAERIADMAHIPLLPDHRGSVRKKFDQIKTQLDHFRFFN</sequence>
<evidence type="ECO:0000313" key="2">
    <source>
        <dbReference type="Proteomes" id="UP000187172"/>
    </source>
</evidence>
<name>A0A1R1F2K3_9BACL</name>
<protein>
    <submittedName>
        <fullName evidence="1">Tunicamycin resistance protein</fullName>
    </submittedName>
</protein>
<dbReference type="SUPFAM" id="SSF52540">
    <property type="entry name" value="P-loop containing nucleoside triphosphate hydrolases"/>
    <property type="match status" value="1"/>
</dbReference>
<dbReference type="EMBL" id="MRTP01000001">
    <property type="protein sequence ID" value="OMF58333.1"/>
    <property type="molecule type" value="Genomic_DNA"/>
</dbReference>
<comment type="caution">
    <text evidence="1">The sequence shown here is derived from an EMBL/GenBank/DDBJ whole genome shotgun (WGS) entry which is preliminary data.</text>
</comment>
<dbReference type="InterPro" id="IPR027417">
    <property type="entry name" value="P-loop_NTPase"/>
</dbReference>
<organism evidence="1 2">
    <name type="scientific">Paenibacillus rhizosphaerae</name>
    <dbReference type="NCBI Taxonomy" id="297318"/>
    <lineage>
        <taxon>Bacteria</taxon>
        <taxon>Bacillati</taxon>
        <taxon>Bacillota</taxon>
        <taxon>Bacilli</taxon>
        <taxon>Bacillales</taxon>
        <taxon>Paenibacillaceae</taxon>
        <taxon>Paenibacillus</taxon>
    </lineage>
</organism>
<evidence type="ECO:0000313" key="1">
    <source>
        <dbReference type="EMBL" id="OMF58333.1"/>
    </source>
</evidence>
<gene>
    <name evidence="1" type="ORF">BK138_07310</name>
</gene>
<keyword evidence="2" id="KW-1185">Reference proteome</keyword>
<dbReference type="STRING" id="297318.BK138_07310"/>
<dbReference type="Proteomes" id="UP000187172">
    <property type="component" value="Unassembled WGS sequence"/>
</dbReference>